<feature type="transmembrane region" description="Helical" evidence="7">
    <location>
        <begin position="169"/>
        <end position="190"/>
    </location>
</feature>
<evidence type="ECO:0000256" key="4">
    <source>
        <dbReference type="ARBA" id="ARBA00023004"/>
    </source>
</evidence>
<dbReference type="Pfam" id="PF13237">
    <property type="entry name" value="Fer4_10"/>
    <property type="match status" value="1"/>
</dbReference>
<sequence>MKNISPIRFRLIVQTAFTLFCIYVGFRFAAFLAWANGLSDTFVPKPGAVEGFLPISALLGFRRFITTGEWDSIHPAGLSIFIAALLMAFLFRKGFCGYVCPIGFVSNLLERAGRRINLSKTPPKWINIPLTGIKYLLLGGFCFAIFSMDARSLEAFITGPYNMVSDAKMLAFFTSPSALSLTVIGVLALLSLIVRNFWCRYLCPYGALLGLFAWIGPIHVKRNTTTCIDCGKCTAHCPAGIRVQDKKMVRSPECIGCAQCIAECPVDGCLSFSVAGRKGIPWLTVGIGTVAVLMLVWTWAKTTGHWDSEMPSFMLKRIYTMAFGA</sequence>
<reference evidence="9 10" key="1">
    <citation type="submission" date="2022-08" db="EMBL/GenBank/DDBJ databases">
        <title>Genome Sequence of the sulphate-reducing bacterium, Pseudodesulfovibrio sp. SYK.</title>
        <authorList>
            <person name="Kondo R."/>
            <person name="Kataoka T."/>
        </authorList>
    </citation>
    <scope>NUCLEOTIDE SEQUENCE [LARGE SCALE GENOMIC DNA]</scope>
    <source>
        <strain evidence="9 10">SYK</strain>
    </source>
</reference>
<dbReference type="Pfam" id="PF12801">
    <property type="entry name" value="Fer4_5"/>
    <property type="match status" value="1"/>
</dbReference>
<evidence type="ECO:0000313" key="10">
    <source>
        <dbReference type="Proteomes" id="UP001317742"/>
    </source>
</evidence>
<feature type="transmembrane region" description="Helical" evidence="7">
    <location>
        <begin position="125"/>
        <end position="146"/>
    </location>
</feature>
<evidence type="ECO:0000313" key="9">
    <source>
        <dbReference type="EMBL" id="BDQ37583.1"/>
    </source>
</evidence>
<feature type="transmembrane region" description="Helical" evidence="7">
    <location>
        <begin position="80"/>
        <end position="104"/>
    </location>
</feature>
<evidence type="ECO:0000256" key="1">
    <source>
        <dbReference type="ARBA" id="ARBA00004236"/>
    </source>
</evidence>
<keyword evidence="3" id="KW-0479">Metal-binding</keyword>
<dbReference type="Proteomes" id="UP001317742">
    <property type="component" value="Chromosome"/>
</dbReference>
<keyword evidence="6 7" id="KW-0472">Membrane</keyword>
<evidence type="ECO:0000256" key="2">
    <source>
        <dbReference type="ARBA" id="ARBA00022475"/>
    </source>
</evidence>
<feature type="transmembrane region" description="Helical" evidence="7">
    <location>
        <begin position="197"/>
        <end position="215"/>
    </location>
</feature>
<feature type="domain" description="4Fe-4S ferredoxin-type" evidence="8">
    <location>
        <begin position="248"/>
        <end position="275"/>
    </location>
</feature>
<feature type="transmembrane region" description="Helical" evidence="7">
    <location>
        <begin position="280"/>
        <end position="300"/>
    </location>
</feature>
<dbReference type="InterPro" id="IPR052378">
    <property type="entry name" value="NosR_regulator"/>
</dbReference>
<feature type="domain" description="4Fe-4S ferredoxin-type" evidence="8">
    <location>
        <begin position="218"/>
        <end position="247"/>
    </location>
</feature>
<name>A0ABM8B1J0_9BACT</name>
<dbReference type="PROSITE" id="PS51379">
    <property type="entry name" value="4FE4S_FER_2"/>
    <property type="match status" value="2"/>
</dbReference>
<evidence type="ECO:0000256" key="6">
    <source>
        <dbReference type="ARBA" id="ARBA00023136"/>
    </source>
</evidence>
<proteinExistence type="predicted"/>
<dbReference type="PANTHER" id="PTHR30224:SF4">
    <property type="entry name" value="ELECTRON TRANSPORT PROTEIN YCCM-RELATED"/>
    <property type="match status" value="1"/>
</dbReference>
<dbReference type="RefSeq" id="WP_281760101.1">
    <property type="nucleotide sequence ID" value="NZ_AP026709.1"/>
</dbReference>
<dbReference type="InterPro" id="IPR017896">
    <property type="entry name" value="4Fe4S_Fe-S-bd"/>
</dbReference>
<evidence type="ECO:0000256" key="7">
    <source>
        <dbReference type="SAM" id="Phobius"/>
    </source>
</evidence>
<dbReference type="EMBL" id="AP026709">
    <property type="protein sequence ID" value="BDQ37583.1"/>
    <property type="molecule type" value="Genomic_DNA"/>
</dbReference>
<dbReference type="InterPro" id="IPR017900">
    <property type="entry name" value="4Fe4S_Fe_S_CS"/>
</dbReference>
<evidence type="ECO:0000256" key="3">
    <source>
        <dbReference type="ARBA" id="ARBA00022723"/>
    </source>
</evidence>
<dbReference type="PROSITE" id="PS00198">
    <property type="entry name" value="4FE4S_FER_1"/>
    <property type="match status" value="2"/>
</dbReference>
<evidence type="ECO:0000256" key="5">
    <source>
        <dbReference type="ARBA" id="ARBA00023014"/>
    </source>
</evidence>
<keyword evidence="4" id="KW-0408">Iron</keyword>
<comment type="subcellular location">
    <subcellularLocation>
        <location evidence="1">Cell membrane</location>
    </subcellularLocation>
</comment>
<keyword evidence="7" id="KW-0812">Transmembrane</keyword>
<protein>
    <recommendedName>
        <fullName evidence="8">4Fe-4S ferredoxin-type domain-containing protein</fullName>
    </recommendedName>
</protein>
<evidence type="ECO:0000259" key="8">
    <source>
        <dbReference type="PROSITE" id="PS51379"/>
    </source>
</evidence>
<keyword evidence="2" id="KW-1003">Cell membrane</keyword>
<keyword evidence="10" id="KW-1185">Reference proteome</keyword>
<organism evidence="9 10">
    <name type="scientific">Pseudodesulfovibrio nedwellii</name>
    <dbReference type="NCBI Taxonomy" id="2973072"/>
    <lineage>
        <taxon>Bacteria</taxon>
        <taxon>Pseudomonadati</taxon>
        <taxon>Thermodesulfobacteriota</taxon>
        <taxon>Desulfovibrionia</taxon>
        <taxon>Desulfovibrionales</taxon>
        <taxon>Desulfovibrionaceae</taxon>
    </lineage>
</organism>
<dbReference type="PANTHER" id="PTHR30224">
    <property type="entry name" value="ELECTRON TRANSPORT PROTEIN"/>
    <property type="match status" value="1"/>
</dbReference>
<accession>A0ABM8B1J0</accession>
<keyword evidence="7" id="KW-1133">Transmembrane helix</keyword>
<dbReference type="Gene3D" id="3.30.70.20">
    <property type="match status" value="1"/>
</dbReference>
<gene>
    <name evidence="9" type="ORF">SYK_19430</name>
</gene>
<feature type="transmembrane region" description="Helical" evidence="7">
    <location>
        <begin position="12"/>
        <end position="35"/>
    </location>
</feature>
<keyword evidence="5" id="KW-0411">Iron-sulfur</keyword>
<dbReference type="SUPFAM" id="SSF54862">
    <property type="entry name" value="4Fe-4S ferredoxins"/>
    <property type="match status" value="1"/>
</dbReference>